<accession>A0ABS0J444</accession>
<dbReference type="GO" id="GO:0008233">
    <property type="term" value="F:peptidase activity"/>
    <property type="evidence" value="ECO:0007669"/>
    <property type="project" value="UniProtKB-KW"/>
</dbReference>
<evidence type="ECO:0000256" key="5">
    <source>
        <dbReference type="ARBA" id="ARBA00023136"/>
    </source>
</evidence>
<protein>
    <recommendedName>
        <fullName evidence="6">Protein HflK</fullName>
    </recommendedName>
</protein>
<comment type="caution">
    <text evidence="9">The sequence shown here is derived from an EMBL/GenBank/DDBJ whole genome shotgun (WGS) entry which is preliminary data.</text>
</comment>
<dbReference type="SMART" id="SM00244">
    <property type="entry name" value="PHB"/>
    <property type="match status" value="1"/>
</dbReference>
<dbReference type="InterPro" id="IPR010201">
    <property type="entry name" value="HflK"/>
</dbReference>
<evidence type="ECO:0000256" key="7">
    <source>
        <dbReference type="SAM" id="MobiDB-lite"/>
    </source>
</evidence>
<comment type="subcellular location">
    <subcellularLocation>
        <location evidence="1">Membrane</location>
        <topology evidence="1">Single-pass membrane protein</topology>
    </subcellularLocation>
</comment>
<dbReference type="RefSeq" id="WP_196609213.1">
    <property type="nucleotide sequence ID" value="NZ_VRYY01000243.1"/>
</dbReference>
<name>A0ABS0J444_9BACT</name>
<comment type="subunit">
    <text evidence="6">HflC and HflK may interact to form a multimeric complex.</text>
</comment>
<gene>
    <name evidence="9" type="primary">hflK</name>
    <name evidence="9" type="ORF">FVW20_09365</name>
</gene>
<keyword evidence="3 6" id="KW-0812">Transmembrane</keyword>
<dbReference type="PANTHER" id="PTHR43327:SF2">
    <property type="entry name" value="MODULATOR OF FTSH PROTEASE HFLK"/>
    <property type="match status" value="1"/>
</dbReference>
<keyword evidence="4 6" id="KW-1133">Transmembrane helix</keyword>
<dbReference type="InterPro" id="IPR001107">
    <property type="entry name" value="Band_7"/>
</dbReference>
<sequence>MNWDWEKLQEKRQRHSGWRGGSGGSGGSGDGDEGGSGGSGGSGGPGGPGGWDDPSGPDFEKLGETFRKFREYPFPAGKVVALVFVLLWAASGVYIVEPDELGVVLRFGRYDRTVESGPHYHLPFPVESVYTPKVTQVQRAEVGFRSVAQGSSFQQGGGRIVPEEAAMLTGDENIVNVQFSIQYQIKDPVQYLFNVTNPTAVVRSAGEAAMREVIGNSRIDAALTDGKQLIQNETLTLLQDILDIYQVGVRVLAVQMQDVHPPKEVIDAFKDVASAREDKSRIINEAEAYQNEIIPRTRGLAAEVINQAEAYRQARVREAEGQASRFLAVLKEYNKAKDVTRKRLYLEAMEEVLSAPGMEKIVIPGEAGARMLPYLPLDGARPRGDAGAARKGSE</sequence>
<dbReference type="SUPFAM" id="SSF117892">
    <property type="entry name" value="Band 7/SPFH domain"/>
    <property type="match status" value="1"/>
</dbReference>
<dbReference type="Gene3D" id="3.30.479.30">
    <property type="entry name" value="Band 7 domain"/>
    <property type="match status" value="1"/>
</dbReference>
<evidence type="ECO:0000256" key="6">
    <source>
        <dbReference type="RuleBase" id="RU364113"/>
    </source>
</evidence>
<comment type="similarity">
    <text evidence="2 6">Belongs to the band 7/mec-2 family. HflK subfamily.</text>
</comment>
<evidence type="ECO:0000313" key="9">
    <source>
        <dbReference type="EMBL" id="MBG3877217.1"/>
    </source>
</evidence>
<evidence type="ECO:0000256" key="1">
    <source>
        <dbReference type="ARBA" id="ARBA00004167"/>
    </source>
</evidence>
<dbReference type="Proteomes" id="UP001194469">
    <property type="component" value="Unassembled WGS sequence"/>
</dbReference>
<dbReference type="PANTHER" id="PTHR43327">
    <property type="entry name" value="STOMATIN-LIKE PROTEIN 2, MITOCHONDRIAL"/>
    <property type="match status" value="1"/>
</dbReference>
<dbReference type="Pfam" id="PF01145">
    <property type="entry name" value="Band_7"/>
    <property type="match status" value="1"/>
</dbReference>
<feature type="domain" description="Band 7" evidence="8">
    <location>
        <begin position="91"/>
        <end position="273"/>
    </location>
</feature>
<reference evidence="9 10" key="1">
    <citation type="submission" date="2019-08" db="EMBL/GenBank/DDBJ databases">
        <authorList>
            <person name="Luo N."/>
        </authorList>
    </citation>
    <scope>NUCLEOTIDE SEQUENCE [LARGE SCALE GENOMIC DNA]</scope>
    <source>
        <strain evidence="9 10">NCIMB 9442</strain>
    </source>
</reference>
<keyword evidence="5 6" id="KW-0472">Membrane</keyword>
<dbReference type="GO" id="GO:0006508">
    <property type="term" value="P:proteolysis"/>
    <property type="evidence" value="ECO:0007669"/>
    <property type="project" value="UniProtKB-KW"/>
</dbReference>
<comment type="function">
    <text evidence="6">HflC and HflK could encode or regulate a protease.</text>
</comment>
<evidence type="ECO:0000313" key="10">
    <source>
        <dbReference type="Proteomes" id="UP001194469"/>
    </source>
</evidence>
<evidence type="ECO:0000256" key="3">
    <source>
        <dbReference type="ARBA" id="ARBA00022692"/>
    </source>
</evidence>
<evidence type="ECO:0000256" key="2">
    <source>
        <dbReference type="ARBA" id="ARBA00006971"/>
    </source>
</evidence>
<dbReference type="EMBL" id="VRYY01000243">
    <property type="protein sequence ID" value="MBG3877217.1"/>
    <property type="molecule type" value="Genomic_DNA"/>
</dbReference>
<dbReference type="NCBIfam" id="TIGR01933">
    <property type="entry name" value="hflK"/>
    <property type="match status" value="1"/>
</dbReference>
<keyword evidence="10" id="KW-1185">Reference proteome</keyword>
<evidence type="ECO:0000259" key="8">
    <source>
        <dbReference type="SMART" id="SM00244"/>
    </source>
</evidence>
<feature type="transmembrane region" description="Helical" evidence="6">
    <location>
        <begin position="76"/>
        <end position="96"/>
    </location>
</feature>
<organism evidence="9 10">
    <name type="scientific">Nitratidesulfovibrio oxamicus</name>
    <dbReference type="NCBI Taxonomy" id="32016"/>
    <lineage>
        <taxon>Bacteria</taxon>
        <taxon>Pseudomonadati</taxon>
        <taxon>Thermodesulfobacteriota</taxon>
        <taxon>Desulfovibrionia</taxon>
        <taxon>Desulfovibrionales</taxon>
        <taxon>Desulfovibrionaceae</taxon>
        <taxon>Nitratidesulfovibrio</taxon>
    </lineage>
</organism>
<feature type="compositionally biased region" description="Gly residues" evidence="7">
    <location>
        <begin position="18"/>
        <end position="50"/>
    </location>
</feature>
<dbReference type="CDD" id="cd03404">
    <property type="entry name" value="SPFH_HflK"/>
    <property type="match status" value="1"/>
</dbReference>
<keyword evidence="9" id="KW-0378">Hydrolase</keyword>
<feature type="region of interest" description="Disordered" evidence="7">
    <location>
        <begin position="1"/>
        <end position="58"/>
    </location>
</feature>
<dbReference type="InterPro" id="IPR050710">
    <property type="entry name" value="Band7/mec-2_domain"/>
</dbReference>
<dbReference type="InterPro" id="IPR036013">
    <property type="entry name" value="Band_7/SPFH_dom_sf"/>
</dbReference>
<keyword evidence="9" id="KW-0645">Protease</keyword>
<feature type="compositionally biased region" description="Basic and acidic residues" evidence="7">
    <location>
        <begin position="1"/>
        <end position="11"/>
    </location>
</feature>
<proteinExistence type="inferred from homology"/>
<evidence type="ECO:0000256" key="4">
    <source>
        <dbReference type="ARBA" id="ARBA00022989"/>
    </source>
</evidence>